<reference evidence="2" key="1">
    <citation type="submission" date="2024-03" db="EMBL/GenBank/DDBJ databases">
        <title>WGS assembly of Saponaria officinalis var. Norfolk2.</title>
        <authorList>
            <person name="Jenkins J."/>
            <person name="Shu S."/>
            <person name="Grimwood J."/>
            <person name="Barry K."/>
            <person name="Goodstein D."/>
            <person name="Schmutz J."/>
            <person name="Leebens-Mack J."/>
            <person name="Osbourn A."/>
        </authorList>
    </citation>
    <scope>NUCLEOTIDE SEQUENCE [LARGE SCALE GENOMIC DNA]</scope>
    <source>
        <strain evidence="2">JIC</strain>
    </source>
</reference>
<dbReference type="Proteomes" id="UP001443914">
    <property type="component" value="Unassembled WGS sequence"/>
</dbReference>
<evidence type="ECO:0000313" key="3">
    <source>
        <dbReference type="Proteomes" id="UP001443914"/>
    </source>
</evidence>
<evidence type="ECO:0000256" key="1">
    <source>
        <dbReference type="SAM" id="MobiDB-lite"/>
    </source>
</evidence>
<sequence>MKLSVTKIPKKTIGIKRHLTTNNEIEHKSTKKFNGGNKKNNKEDKKMKLMIQNTIIQLSEVNKKKAEAFQIVCRQGQLVELINNLNEEQKKALRNIGLGCLLELKVTKIPHGIMKFLL</sequence>
<protein>
    <submittedName>
        <fullName evidence="2">Uncharacterized protein</fullName>
    </submittedName>
</protein>
<gene>
    <name evidence="2" type="ORF">RND81_01G085800</name>
</gene>
<organism evidence="2 3">
    <name type="scientific">Saponaria officinalis</name>
    <name type="common">Common soapwort</name>
    <name type="synonym">Lychnis saponaria</name>
    <dbReference type="NCBI Taxonomy" id="3572"/>
    <lineage>
        <taxon>Eukaryota</taxon>
        <taxon>Viridiplantae</taxon>
        <taxon>Streptophyta</taxon>
        <taxon>Embryophyta</taxon>
        <taxon>Tracheophyta</taxon>
        <taxon>Spermatophyta</taxon>
        <taxon>Magnoliopsida</taxon>
        <taxon>eudicotyledons</taxon>
        <taxon>Gunneridae</taxon>
        <taxon>Pentapetalae</taxon>
        <taxon>Caryophyllales</taxon>
        <taxon>Caryophyllaceae</taxon>
        <taxon>Caryophylleae</taxon>
        <taxon>Saponaria</taxon>
    </lineage>
</organism>
<evidence type="ECO:0000313" key="2">
    <source>
        <dbReference type="EMBL" id="KAK9756272.1"/>
    </source>
</evidence>
<proteinExistence type="predicted"/>
<name>A0AAW1NDH4_SAPOF</name>
<keyword evidence="3" id="KW-1185">Reference proteome</keyword>
<dbReference type="EMBL" id="JBDFQZ010000001">
    <property type="protein sequence ID" value="KAK9756272.1"/>
    <property type="molecule type" value="Genomic_DNA"/>
</dbReference>
<comment type="caution">
    <text evidence="2">The sequence shown here is derived from an EMBL/GenBank/DDBJ whole genome shotgun (WGS) entry which is preliminary data.</text>
</comment>
<accession>A0AAW1NDH4</accession>
<feature type="region of interest" description="Disordered" evidence="1">
    <location>
        <begin position="24"/>
        <end position="43"/>
    </location>
</feature>
<dbReference type="AlphaFoldDB" id="A0AAW1NDH4"/>